<evidence type="ECO:0000256" key="1">
    <source>
        <dbReference type="ARBA" id="ARBA00009437"/>
    </source>
</evidence>
<feature type="domain" description="HTH lysR-type" evidence="5">
    <location>
        <begin position="8"/>
        <end position="65"/>
    </location>
</feature>
<reference evidence="6 7" key="1">
    <citation type="submission" date="2020-08" db="EMBL/GenBank/DDBJ databases">
        <title>Genomic Encyclopedia of Type Strains, Phase IV (KMG-IV): sequencing the most valuable type-strain genomes for metagenomic binning, comparative biology and taxonomic classification.</title>
        <authorList>
            <person name="Goeker M."/>
        </authorList>
    </citation>
    <scope>NUCLEOTIDE SEQUENCE [LARGE SCALE GENOMIC DNA]</scope>
    <source>
        <strain evidence="6 7">DSM 26189</strain>
    </source>
</reference>
<dbReference type="GO" id="GO:0003677">
    <property type="term" value="F:DNA binding"/>
    <property type="evidence" value="ECO:0007669"/>
    <property type="project" value="UniProtKB-KW"/>
</dbReference>
<dbReference type="InterPro" id="IPR000847">
    <property type="entry name" value="LysR_HTH_N"/>
</dbReference>
<evidence type="ECO:0000313" key="6">
    <source>
        <dbReference type="EMBL" id="MBB3925950.1"/>
    </source>
</evidence>
<dbReference type="InterPro" id="IPR036388">
    <property type="entry name" value="WH-like_DNA-bd_sf"/>
</dbReference>
<dbReference type="InterPro" id="IPR036390">
    <property type="entry name" value="WH_DNA-bd_sf"/>
</dbReference>
<evidence type="ECO:0000256" key="4">
    <source>
        <dbReference type="ARBA" id="ARBA00023163"/>
    </source>
</evidence>
<evidence type="ECO:0000256" key="2">
    <source>
        <dbReference type="ARBA" id="ARBA00023015"/>
    </source>
</evidence>
<evidence type="ECO:0000259" key="5">
    <source>
        <dbReference type="PROSITE" id="PS50931"/>
    </source>
</evidence>
<organism evidence="6 7">
    <name type="scientific">Sphingobium jiangsuense</name>
    <dbReference type="NCBI Taxonomy" id="870476"/>
    <lineage>
        <taxon>Bacteria</taxon>
        <taxon>Pseudomonadati</taxon>
        <taxon>Pseudomonadota</taxon>
        <taxon>Alphaproteobacteria</taxon>
        <taxon>Sphingomonadales</taxon>
        <taxon>Sphingomonadaceae</taxon>
        <taxon>Sphingobium</taxon>
    </lineage>
</organism>
<dbReference type="GO" id="GO:0003700">
    <property type="term" value="F:DNA-binding transcription factor activity"/>
    <property type="evidence" value="ECO:0007669"/>
    <property type="project" value="InterPro"/>
</dbReference>
<evidence type="ECO:0000313" key="7">
    <source>
        <dbReference type="Proteomes" id="UP000571950"/>
    </source>
</evidence>
<dbReference type="PANTHER" id="PTHR30537:SF5">
    <property type="entry name" value="HTH-TYPE TRANSCRIPTIONAL ACTIVATOR TTDR-RELATED"/>
    <property type="match status" value="1"/>
</dbReference>
<evidence type="ECO:0000256" key="3">
    <source>
        <dbReference type="ARBA" id="ARBA00023125"/>
    </source>
</evidence>
<dbReference type="PROSITE" id="PS50931">
    <property type="entry name" value="HTH_LYSR"/>
    <property type="match status" value="1"/>
</dbReference>
<comment type="caution">
    <text evidence="6">The sequence shown here is derived from an EMBL/GenBank/DDBJ whole genome shotgun (WGS) entry which is preliminary data.</text>
</comment>
<dbReference type="Gene3D" id="1.10.10.10">
    <property type="entry name" value="Winged helix-like DNA-binding domain superfamily/Winged helix DNA-binding domain"/>
    <property type="match status" value="1"/>
</dbReference>
<name>A0A7W6FPL3_9SPHN</name>
<protein>
    <submittedName>
        <fullName evidence="6">DNA-binding transcriptional LysR family regulator</fullName>
    </submittedName>
</protein>
<keyword evidence="4" id="KW-0804">Transcription</keyword>
<proteinExistence type="inferred from homology"/>
<dbReference type="InterPro" id="IPR005119">
    <property type="entry name" value="LysR_subst-bd"/>
</dbReference>
<dbReference type="SUPFAM" id="SSF53850">
    <property type="entry name" value="Periplasmic binding protein-like II"/>
    <property type="match status" value="1"/>
</dbReference>
<dbReference type="Proteomes" id="UP000571950">
    <property type="component" value="Unassembled WGS sequence"/>
</dbReference>
<dbReference type="FunFam" id="1.10.10.10:FF:000001">
    <property type="entry name" value="LysR family transcriptional regulator"/>
    <property type="match status" value="1"/>
</dbReference>
<dbReference type="Pfam" id="PF03466">
    <property type="entry name" value="LysR_substrate"/>
    <property type="match status" value="1"/>
</dbReference>
<sequence length="306" mass="33773">MAGRMHMDRMTALEVFVAVAETGSFTRAAVRMRISTAMATLHIRRLEEHMGVGLFNRTTRRVDLTEDGRQFLDHARGVLDAFATAERAMRPGAGLSGRVRLDAPASMGHAFIVPALADFHRLHPNITLDLSLGDRGTFFRIDGFDIVLRAGEVPASGWRTIPLGMTRLIFLAAPAYIERHGLPADPDGLKHHRCILYASTETPGGNPWTLIHHGRRMKLRPPAAFTFNDGAAIMTATRAGLGIAQNLEMLARDDLQSGRLVQVMPEFGVAELAVVLMSAQERMALPHVRAVLDFLSSRIDWALDRR</sequence>
<dbReference type="EMBL" id="JACIDT010000004">
    <property type="protein sequence ID" value="MBB3925950.1"/>
    <property type="molecule type" value="Genomic_DNA"/>
</dbReference>
<keyword evidence="3 6" id="KW-0238">DNA-binding</keyword>
<dbReference type="AlphaFoldDB" id="A0A7W6FPL3"/>
<keyword evidence="2" id="KW-0805">Transcription regulation</keyword>
<dbReference type="PANTHER" id="PTHR30537">
    <property type="entry name" value="HTH-TYPE TRANSCRIPTIONAL REGULATOR"/>
    <property type="match status" value="1"/>
</dbReference>
<accession>A0A7W6FPL3</accession>
<dbReference type="CDD" id="cd08422">
    <property type="entry name" value="PBP2_CrgA_like"/>
    <property type="match status" value="1"/>
</dbReference>
<dbReference type="SUPFAM" id="SSF46785">
    <property type="entry name" value="Winged helix' DNA-binding domain"/>
    <property type="match status" value="1"/>
</dbReference>
<keyword evidence="7" id="KW-1185">Reference proteome</keyword>
<dbReference type="InterPro" id="IPR058163">
    <property type="entry name" value="LysR-type_TF_proteobact-type"/>
</dbReference>
<dbReference type="Pfam" id="PF00126">
    <property type="entry name" value="HTH_1"/>
    <property type="match status" value="1"/>
</dbReference>
<gene>
    <name evidence="6" type="ORF">GGR43_001665</name>
</gene>
<comment type="similarity">
    <text evidence="1">Belongs to the LysR transcriptional regulatory family.</text>
</comment>
<dbReference type="Gene3D" id="3.40.190.290">
    <property type="match status" value="1"/>
</dbReference>